<sequence>MSQGEGRLEQGDAITHFRVSIAKEERFAEFYTGEGADGRLHDASGQPGVSFCRQVFCQTHAQRSVDPLQAMPLNHIAESGDSGIVSFSGFRALPFHVQRWLAADIVAPHDGEYAFRLGTCGGVRVWRSGEQLACFTPFTRNQMQHVLVRLALREGENNLLIHLDELFERDTDCLLHMIYLDEPALGIVPVVGSPLPATPVSPAPDGSRLLTLMAQREYGPEAETLLYCLLKQVSAREEGSVFSLLTLLQLWKNARQADFPEPLWRRVKSTILGYRYWHDECGCDAMDFWGKDNAPAFHAAQMQAGALFPDERFIASSRFGHQQHRLGEMRLKGVNA</sequence>
<evidence type="ECO:0000313" key="1">
    <source>
        <dbReference type="EMBL" id="MDQ2255684.1"/>
    </source>
</evidence>
<protein>
    <submittedName>
        <fullName evidence="1">Uncharacterized protein</fullName>
    </submittedName>
</protein>
<dbReference type="EMBL" id="JAVDKS010000002">
    <property type="protein sequence ID" value="MDQ2255684.1"/>
    <property type="molecule type" value="Genomic_DNA"/>
</dbReference>
<evidence type="ECO:0000313" key="2">
    <source>
        <dbReference type="Proteomes" id="UP001225042"/>
    </source>
</evidence>
<reference evidence="1 2" key="1">
    <citation type="submission" date="2023-08" db="EMBL/GenBank/DDBJ databases">
        <authorList>
            <person name="Dale J."/>
        </authorList>
    </citation>
    <scope>NUCLEOTIDE SEQUENCE [LARGE SCALE GENOMIC DNA]</scope>
    <source>
        <strain evidence="1 2">2023EL-00788</strain>
    </source>
</reference>
<dbReference type="RefSeq" id="WP_306682681.1">
    <property type="nucleotide sequence ID" value="NZ_JAVDKR010000002.1"/>
</dbReference>
<comment type="caution">
    <text evidence="1">The sequence shown here is derived from an EMBL/GenBank/DDBJ whole genome shotgun (WGS) entry which is preliminary data.</text>
</comment>
<accession>A0AAW8H446</accession>
<name>A0AAW8H446_9ENTR</name>
<keyword evidence="2" id="KW-1185">Reference proteome</keyword>
<dbReference type="Proteomes" id="UP001225042">
    <property type="component" value="Unassembled WGS sequence"/>
</dbReference>
<proteinExistence type="predicted"/>
<gene>
    <name evidence="1" type="ORF">RBJ67_05960</name>
</gene>
<dbReference type="AlphaFoldDB" id="A0AAW8H446"/>
<organism evidence="1 2">
    <name type="scientific">Enterobacter soli</name>
    <dbReference type="NCBI Taxonomy" id="885040"/>
    <lineage>
        <taxon>Bacteria</taxon>
        <taxon>Pseudomonadati</taxon>
        <taxon>Pseudomonadota</taxon>
        <taxon>Gammaproteobacteria</taxon>
        <taxon>Enterobacterales</taxon>
        <taxon>Enterobacteriaceae</taxon>
        <taxon>Enterobacter</taxon>
    </lineage>
</organism>